<dbReference type="PANTHER" id="PTHR43649">
    <property type="entry name" value="ARABINOSE-BINDING PROTEIN-RELATED"/>
    <property type="match status" value="1"/>
</dbReference>
<evidence type="ECO:0000313" key="7">
    <source>
        <dbReference type="Proteomes" id="UP000426246"/>
    </source>
</evidence>
<dbReference type="InterPro" id="IPR006059">
    <property type="entry name" value="SBP"/>
</dbReference>
<evidence type="ECO:0000256" key="5">
    <source>
        <dbReference type="ARBA" id="ARBA00023288"/>
    </source>
</evidence>
<dbReference type="InterPro" id="IPR050490">
    <property type="entry name" value="Bact_solute-bd_prot1"/>
</dbReference>
<accession>A0A6B8RE77</accession>
<gene>
    <name evidence="6" type="ORF">EHS13_06330</name>
</gene>
<evidence type="ECO:0000256" key="1">
    <source>
        <dbReference type="ARBA" id="ARBA00022475"/>
    </source>
</evidence>
<keyword evidence="2" id="KW-0732">Signal</keyword>
<proteinExistence type="predicted"/>
<name>A0A6B8RE77_9BACL</name>
<dbReference type="Pfam" id="PF01547">
    <property type="entry name" value="SBP_bac_1"/>
    <property type="match status" value="1"/>
</dbReference>
<dbReference type="PROSITE" id="PS51257">
    <property type="entry name" value="PROKAR_LIPOPROTEIN"/>
    <property type="match status" value="1"/>
</dbReference>
<dbReference type="PANTHER" id="PTHR43649:SF33">
    <property type="entry name" value="POLYGALACTURONAN_RHAMNOGALACTURONAN-BINDING PROTEIN YTCQ"/>
    <property type="match status" value="1"/>
</dbReference>
<evidence type="ECO:0000256" key="2">
    <source>
        <dbReference type="ARBA" id="ARBA00022729"/>
    </source>
</evidence>
<keyword evidence="1" id="KW-1003">Cell membrane</keyword>
<dbReference type="SUPFAM" id="SSF53850">
    <property type="entry name" value="Periplasmic binding protein-like II"/>
    <property type="match status" value="1"/>
</dbReference>
<keyword evidence="7" id="KW-1185">Reference proteome</keyword>
<evidence type="ECO:0000313" key="6">
    <source>
        <dbReference type="EMBL" id="QGQ94529.1"/>
    </source>
</evidence>
<keyword evidence="3" id="KW-0472">Membrane</keyword>
<sequence length="530" mass="60394">MNMIRLRQLLTLSIILGLVVSLGAGCNKTVSEPSSSSTQDEPMEISVAIWDLTQNIVDSDPLLKKLEQKLNIKIKPIEIMSSDYVQLLQMWASSDQLPDIFAVDALGTQYYRNWISQGVIKSVPENLDAYPHLESYLSNLEIQDLKENGKLYSIPRKTYDNTDYNVLDRVVAYRWDLAQKAGITKEPETWNEFRIMLKAIVDKDPEHTKIDGLSSSTLLLGGLFWLYGSPAATSDGSGSDFKWIKEDDKFIPAVFSKNSIASLRLLRDFYTSGLIDPDLPSTKGEVSFDKFAQGKVAAFITSDGTRSVDRNIYKNRWLELHPDDKTFYDKIKLLKPLKSLDGNRYHAVFNSFWSESYISAKVDDKKMDRILQLFDYLNTPEFLEMKRFGLQGTDYTKSGDTITALHPDIDLFTKYPSIYTMFNLLDWDGMFKLNPAYTNVSAEGHQALQELIDFSMKTTTKQTFDRRLTYLSTPTKDGFSIYDNDDMVKVMLSSKPVEVIWQEIIDGYKAKGLDKMIAEVNARAKEMGIE</sequence>
<dbReference type="Gene3D" id="3.40.190.10">
    <property type="entry name" value="Periplasmic binding protein-like II"/>
    <property type="match status" value="3"/>
</dbReference>
<organism evidence="6 7">
    <name type="scientific">Paenibacillus psychroresistens</name>
    <dbReference type="NCBI Taxonomy" id="1778678"/>
    <lineage>
        <taxon>Bacteria</taxon>
        <taxon>Bacillati</taxon>
        <taxon>Bacillota</taxon>
        <taxon>Bacilli</taxon>
        <taxon>Bacillales</taxon>
        <taxon>Paenibacillaceae</taxon>
        <taxon>Paenibacillus</taxon>
    </lineage>
</organism>
<dbReference type="AlphaFoldDB" id="A0A6B8RE77"/>
<keyword evidence="4" id="KW-0564">Palmitate</keyword>
<keyword evidence="5" id="KW-0449">Lipoprotein</keyword>
<protein>
    <submittedName>
        <fullName evidence="6">Extracellular solute-binding protein</fullName>
    </submittedName>
</protein>
<evidence type="ECO:0000256" key="4">
    <source>
        <dbReference type="ARBA" id="ARBA00023139"/>
    </source>
</evidence>
<dbReference type="EMBL" id="CP034235">
    <property type="protein sequence ID" value="QGQ94529.1"/>
    <property type="molecule type" value="Genomic_DNA"/>
</dbReference>
<dbReference type="KEGG" id="ppsc:EHS13_06330"/>
<dbReference type="Proteomes" id="UP000426246">
    <property type="component" value="Chromosome"/>
</dbReference>
<evidence type="ECO:0000256" key="3">
    <source>
        <dbReference type="ARBA" id="ARBA00023136"/>
    </source>
</evidence>
<reference evidence="7" key="1">
    <citation type="submission" date="2018-11" db="EMBL/GenBank/DDBJ databases">
        <title>Complete genome sequence of Paenibacillus sp. ML311-T8.</title>
        <authorList>
            <person name="Nam Y.-D."/>
            <person name="Kang J."/>
            <person name="Chung W.-H."/>
            <person name="Park Y.S."/>
        </authorList>
    </citation>
    <scope>NUCLEOTIDE SEQUENCE [LARGE SCALE GENOMIC DNA]</scope>
    <source>
        <strain evidence="7">ML311-T8</strain>
    </source>
</reference>